<dbReference type="InterPro" id="IPR001752">
    <property type="entry name" value="Kinesin_motor_dom"/>
</dbReference>
<dbReference type="PROSITE" id="PS00411">
    <property type="entry name" value="KINESIN_MOTOR_1"/>
    <property type="match status" value="1"/>
</dbReference>
<dbReference type="InterPro" id="IPR027417">
    <property type="entry name" value="P-loop_NTPase"/>
</dbReference>
<reference evidence="11" key="1">
    <citation type="journal article" date="2023" name="Commun. Biol.">
        <title>Genome analysis of Parmales, the sister group of diatoms, reveals the evolutionary specialization of diatoms from phago-mixotrophs to photoautotrophs.</title>
        <authorList>
            <person name="Ban H."/>
            <person name="Sato S."/>
            <person name="Yoshikawa S."/>
            <person name="Yamada K."/>
            <person name="Nakamura Y."/>
            <person name="Ichinomiya M."/>
            <person name="Sato N."/>
            <person name="Blanc-Mathieu R."/>
            <person name="Endo H."/>
            <person name="Kuwata A."/>
            <person name="Ogata H."/>
        </authorList>
    </citation>
    <scope>NUCLEOTIDE SEQUENCE [LARGE SCALE GENOMIC DNA]</scope>
</reference>
<feature type="compositionally biased region" description="Polar residues" evidence="8">
    <location>
        <begin position="1070"/>
        <end position="1079"/>
    </location>
</feature>
<keyword evidence="11" id="KW-1185">Reference proteome</keyword>
<feature type="binding site" evidence="7">
    <location>
        <begin position="265"/>
        <end position="272"/>
    </location>
    <ligand>
        <name>ATP</name>
        <dbReference type="ChEBI" id="CHEBI:30616"/>
    </ligand>
</feature>
<feature type="region of interest" description="Disordered" evidence="8">
    <location>
        <begin position="946"/>
        <end position="967"/>
    </location>
</feature>
<dbReference type="SMART" id="SM00129">
    <property type="entry name" value="KISc"/>
    <property type="match status" value="1"/>
</dbReference>
<feature type="region of interest" description="Disordered" evidence="8">
    <location>
        <begin position="984"/>
        <end position="1079"/>
    </location>
</feature>
<evidence type="ECO:0000313" key="10">
    <source>
        <dbReference type="EMBL" id="GMI20002.1"/>
    </source>
</evidence>
<evidence type="ECO:0000256" key="7">
    <source>
        <dbReference type="PROSITE-ProRule" id="PRU00283"/>
    </source>
</evidence>
<dbReference type="Pfam" id="PF00225">
    <property type="entry name" value="Kinesin"/>
    <property type="match status" value="1"/>
</dbReference>
<keyword evidence="1" id="KW-0493">Microtubule</keyword>
<feature type="region of interest" description="Disordered" evidence="8">
    <location>
        <begin position="862"/>
        <end position="916"/>
    </location>
</feature>
<dbReference type="GO" id="GO:0008017">
    <property type="term" value="F:microtubule binding"/>
    <property type="evidence" value="ECO:0007669"/>
    <property type="project" value="InterPro"/>
</dbReference>
<evidence type="ECO:0000256" key="5">
    <source>
        <dbReference type="ARBA" id="ARBA00023175"/>
    </source>
</evidence>
<evidence type="ECO:0000256" key="3">
    <source>
        <dbReference type="ARBA" id="ARBA00022840"/>
    </source>
</evidence>
<evidence type="ECO:0000313" key="11">
    <source>
        <dbReference type="Proteomes" id="UP001165065"/>
    </source>
</evidence>
<feature type="compositionally biased region" description="Low complexity" evidence="8">
    <location>
        <begin position="1059"/>
        <end position="1069"/>
    </location>
</feature>
<feature type="compositionally biased region" description="Basic and acidic residues" evidence="8">
    <location>
        <begin position="52"/>
        <end position="75"/>
    </location>
</feature>
<accession>A0A9W7FWC6</accession>
<comment type="caution">
    <text evidence="10">The sequence shown here is derived from an EMBL/GenBank/DDBJ whole genome shotgun (WGS) entry which is preliminary data.</text>
</comment>
<keyword evidence="2 7" id="KW-0547">Nucleotide-binding</keyword>
<feature type="compositionally biased region" description="Low complexity" evidence="8">
    <location>
        <begin position="867"/>
        <end position="884"/>
    </location>
</feature>
<dbReference type="GO" id="GO:0007018">
    <property type="term" value="P:microtubule-based movement"/>
    <property type="evidence" value="ECO:0007669"/>
    <property type="project" value="InterPro"/>
</dbReference>
<keyword evidence="4" id="KW-0175">Coiled coil</keyword>
<feature type="domain" description="Kinesin motor" evidence="9">
    <location>
        <begin position="172"/>
        <end position="510"/>
    </location>
</feature>
<dbReference type="FunFam" id="3.40.850.10:FF:000056">
    <property type="entry name" value="Kinesin-like protein"/>
    <property type="match status" value="1"/>
</dbReference>
<evidence type="ECO:0000256" key="4">
    <source>
        <dbReference type="ARBA" id="ARBA00023054"/>
    </source>
</evidence>
<dbReference type="InterPro" id="IPR027640">
    <property type="entry name" value="Kinesin-like_fam"/>
</dbReference>
<feature type="compositionally biased region" description="Low complexity" evidence="8">
    <location>
        <begin position="108"/>
        <end position="125"/>
    </location>
</feature>
<dbReference type="PANTHER" id="PTHR47968:SF13">
    <property type="entry name" value="KINESIN-LIKE PROTEIN KIF19 ISOFORM X1"/>
    <property type="match status" value="1"/>
</dbReference>
<feature type="compositionally biased region" description="Basic and acidic residues" evidence="8">
    <location>
        <begin position="82"/>
        <end position="104"/>
    </location>
</feature>
<feature type="compositionally biased region" description="Low complexity" evidence="8">
    <location>
        <begin position="141"/>
        <end position="165"/>
    </location>
</feature>
<evidence type="ECO:0000256" key="2">
    <source>
        <dbReference type="ARBA" id="ARBA00022741"/>
    </source>
</evidence>
<keyword evidence="3 7" id="KW-0067">ATP-binding</keyword>
<dbReference type="GO" id="GO:0003777">
    <property type="term" value="F:microtubule motor activity"/>
    <property type="evidence" value="ECO:0007669"/>
    <property type="project" value="InterPro"/>
</dbReference>
<feature type="compositionally biased region" description="Basic and acidic residues" evidence="8">
    <location>
        <begin position="1003"/>
        <end position="1032"/>
    </location>
</feature>
<feature type="compositionally biased region" description="Low complexity" evidence="8">
    <location>
        <begin position="891"/>
        <end position="907"/>
    </location>
</feature>
<keyword evidence="5 7" id="KW-0505">Motor protein</keyword>
<dbReference type="PANTHER" id="PTHR47968">
    <property type="entry name" value="CENTROMERE PROTEIN E"/>
    <property type="match status" value="1"/>
</dbReference>
<sequence>MDLQDVDTLDAFVQSVGSRDGSRSSPGRPSPGAFRSDGLNVGSMANQGNARESARENARDNNARDNTRDTVRDVGHVNTQDNSRDSGNRDNNNNRDNNRDDSSRLKMNGTNNNNTNNNASNENKNPLSVDGADAGTTSKKQQNQQQSQQQLQQQSQHQIQASQSSDIPNQSNMLVCVRVRPLMSHDRTQKEVTRVLDSRVVIILDPNKVHEKDDILRANRSREKRYAFDRVFQPGDDNNKVYQNTTRYLLAGVLEGYNATVFAYGNTGAGKTHTMIGSVEEPGIMVLTLQDLFKLSEKHVHKHGTKFRVTVSFIEVYNENIRDLLSDVDEFLDLREDPIKGPVISGVTEVKANSSSEIMDLLHHGNRNRTQQATAANAVSSRSHAVLQVVVENREKAEGTSAKIKIGKLSLVDLAGSERAAATKNKGIRLTEGANINRSLLALGNCINALGEKKNRGQFVPYRDSKLTRMLKDSLGGNCRTVMIANISSAVSNFEETLNTLKYANRAKNIKTRVTRNELNVSHHISEYVNLITDLRSEINKLKVQLGDSDSATGGMMEKMSNGLIRQNSGARIANTTEDGKINPGEAVMEEARIKIVENFKEKMQLRRSLIELEDQNVSNSIEVGKRQILIAEWNDARGETPKVTTRKKPGAGTDGVGGDSDELASPRNDADEDIMSEEFIEQYGPNEVKVAWHDVVQLRKAIEKNNNTKRTIAKRLRANEKQAEKFRQDLLTKITGQDRKQLMELQYRIGKLELDNMELEQSRIVHDSMMKGKDLTIQKLQLQLAVRDKVITQQRAVLHAHNLEHLIGYTGLEIMQQAAITDNFDTLRMPLSGSGSRSRNRSRQQAAAGIGYAGGGVGFGGGGYGHPQAQQHHYHNQQQQVMQQHHHHNQQQNNNQHQYQNHQHQAQQHHYHQQQAPAYNSPYLAQQRLSFGRPTNAAGNYRSRRIKQRHHSHHHSNNQQPANHASASLKDVYGGGLEKKKIEGANPRFRSQSDQNLNIDGDGDKEKDREKEREKERERENEESLQRARAERQRKRQQTKAAYSLNDRANRSSSHFSQQQQQQQQQQQSHAANLSVQQQITKSMLSKGIGGGGDKANVGASFESPHAISRELKMQHQQQLRASPMSSEKKINAVAPMPLTGGPEGGIPTNINLEKEGALKVGPFVTSFPPKPMNT</sequence>
<protein>
    <recommendedName>
        <fullName evidence="6">Kinesin-like protein KIN-8B</fullName>
    </recommendedName>
</protein>
<dbReference type="OrthoDB" id="3176171at2759"/>
<dbReference type="GO" id="GO:0005874">
    <property type="term" value="C:microtubule"/>
    <property type="evidence" value="ECO:0007669"/>
    <property type="project" value="UniProtKB-KW"/>
</dbReference>
<feature type="region of interest" description="Disordered" evidence="8">
    <location>
        <begin position="14"/>
        <end position="167"/>
    </location>
</feature>
<name>A0A9W7FWC6_9STRA</name>
<feature type="compositionally biased region" description="Basic residues" evidence="8">
    <location>
        <begin position="946"/>
        <end position="957"/>
    </location>
</feature>
<evidence type="ECO:0000259" key="9">
    <source>
        <dbReference type="PROSITE" id="PS50067"/>
    </source>
</evidence>
<dbReference type="InterPro" id="IPR019821">
    <property type="entry name" value="Kinesin_motor_CS"/>
</dbReference>
<feature type="region of interest" description="Disordered" evidence="8">
    <location>
        <begin position="641"/>
        <end position="669"/>
    </location>
</feature>
<dbReference type="EMBL" id="BRYA01000503">
    <property type="protein sequence ID" value="GMI20002.1"/>
    <property type="molecule type" value="Genomic_DNA"/>
</dbReference>
<feature type="compositionally biased region" description="Low complexity" evidence="8">
    <location>
        <begin position="15"/>
        <end position="36"/>
    </location>
</feature>
<dbReference type="InterPro" id="IPR036961">
    <property type="entry name" value="Kinesin_motor_dom_sf"/>
</dbReference>
<evidence type="ECO:0000256" key="8">
    <source>
        <dbReference type="SAM" id="MobiDB-lite"/>
    </source>
</evidence>
<dbReference type="PROSITE" id="PS50067">
    <property type="entry name" value="KINESIN_MOTOR_2"/>
    <property type="match status" value="1"/>
</dbReference>
<gene>
    <name evidence="10" type="ORF">TrCOL_g6705</name>
</gene>
<feature type="compositionally biased region" description="Polar residues" evidence="8">
    <location>
        <begin position="990"/>
        <end position="999"/>
    </location>
</feature>
<dbReference type="GO" id="GO:0005524">
    <property type="term" value="F:ATP binding"/>
    <property type="evidence" value="ECO:0007669"/>
    <property type="project" value="UniProtKB-UniRule"/>
</dbReference>
<comment type="similarity">
    <text evidence="7">Belongs to the TRAFAC class myosin-kinesin ATPase superfamily. Kinesin family.</text>
</comment>
<dbReference type="Gene3D" id="3.40.850.10">
    <property type="entry name" value="Kinesin motor domain"/>
    <property type="match status" value="1"/>
</dbReference>
<dbReference type="Proteomes" id="UP001165065">
    <property type="component" value="Unassembled WGS sequence"/>
</dbReference>
<organism evidence="10 11">
    <name type="scientific">Triparma columacea</name>
    <dbReference type="NCBI Taxonomy" id="722753"/>
    <lineage>
        <taxon>Eukaryota</taxon>
        <taxon>Sar</taxon>
        <taxon>Stramenopiles</taxon>
        <taxon>Ochrophyta</taxon>
        <taxon>Bolidophyceae</taxon>
        <taxon>Parmales</taxon>
        <taxon>Triparmaceae</taxon>
        <taxon>Triparma</taxon>
    </lineage>
</organism>
<dbReference type="SUPFAM" id="SSF52540">
    <property type="entry name" value="P-loop containing nucleoside triphosphate hydrolases"/>
    <property type="match status" value="1"/>
</dbReference>
<dbReference type="PRINTS" id="PR00380">
    <property type="entry name" value="KINESINHEAVY"/>
</dbReference>
<evidence type="ECO:0000256" key="1">
    <source>
        <dbReference type="ARBA" id="ARBA00022701"/>
    </source>
</evidence>
<dbReference type="AlphaFoldDB" id="A0A9W7FWC6"/>
<proteinExistence type="inferred from homology"/>
<evidence type="ECO:0000256" key="6">
    <source>
        <dbReference type="ARBA" id="ARBA00068376"/>
    </source>
</evidence>